<dbReference type="Proteomes" id="UP000176923">
    <property type="component" value="Unassembled WGS sequence"/>
</dbReference>
<accession>A0A1F5ZSV6</accession>
<dbReference type="EMBL" id="MFJL01000024">
    <property type="protein sequence ID" value="OGG15528.1"/>
    <property type="molecule type" value="Genomic_DNA"/>
</dbReference>
<evidence type="ECO:0000256" key="4">
    <source>
        <dbReference type="ARBA" id="ARBA00022692"/>
    </source>
</evidence>
<dbReference type="PANTHER" id="PTHR33910">
    <property type="entry name" value="PROTEIN TRANSLOCASE SUBUNIT SECE"/>
    <property type="match status" value="1"/>
</dbReference>
<dbReference type="GO" id="GO:0065002">
    <property type="term" value="P:intracellular protein transmembrane transport"/>
    <property type="evidence" value="ECO:0007669"/>
    <property type="project" value="UniProtKB-UniRule"/>
</dbReference>
<gene>
    <name evidence="9" type="primary">secE</name>
    <name evidence="10" type="ORF">A3D77_06600</name>
</gene>
<keyword evidence="7 9" id="KW-0811">Translocation</keyword>
<dbReference type="PANTHER" id="PTHR33910:SF1">
    <property type="entry name" value="PROTEIN TRANSLOCASE SUBUNIT SECE"/>
    <property type="match status" value="1"/>
</dbReference>
<evidence type="ECO:0000256" key="3">
    <source>
        <dbReference type="ARBA" id="ARBA00022475"/>
    </source>
</evidence>
<comment type="similarity">
    <text evidence="9">Belongs to the SecE/SEC61-gamma family.</text>
</comment>
<evidence type="ECO:0000256" key="5">
    <source>
        <dbReference type="ARBA" id="ARBA00022927"/>
    </source>
</evidence>
<keyword evidence="6 9" id="KW-1133">Transmembrane helix</keyword>
<dbReference type="GO" id="GO:0005886">
    <property type="term" value="C:plasma membrane"/>
    <property type="evidence" value="ECO:0007669"/>
    <property type="project" value="UniProtKB-SubCell"/>
</dbReference>
<evidence type="ECO:0000256" key="2">
    <source>
        <dbReference type="ARBA" id="ARBA00022448"/>
    </source>
</evidence>
<dbReference type="NCBIfam" id="TIGR00964">
    <property type="entry name" value="secE_bact"/>
    <property type="match status" value="1"/>
</dbReference>
<keyword evidence="3 9" id="KW-1003">Cell membrane</keyword>
<dbReference type="GO" id="GO:0043952">
    <property type="term" value="P:protein transport by the Sec complex"/>
    <property type="evidence" value="ECO:0007669"/>
    <property type="project" value="UniProtKB-UniRule"/>
</dbReference>
<comment type="subunit">
    <text evidence="9">Component of the Sec protein translocase complex. Heterotrimer consisting of SecY, SecE and SecG subunits. The heterotrimers can form oligomers, although 1 heterotrimer is thought to be able to translocate proteins. Interacts with the ribosome. Interacts with SecDF, and other proteins may be involved. Interacts with SecA.</text>
</comment>
<dbReference type="PROSITE" id="PS01067">
    <property type="entry name" value="SECE_SEC61G"/>
    <property type="match status" value="1"/>
</dbReference>
<protein>
    <recommendedName>
        <fullName evidence="9">Protein translocase subunit SecE</fullName>
    </recommendedName>
</protein>
<evidence type="ECO:0000256" key="7">
    <source>
        <dbReference type="ARBA" id="ARBA00023010"/>
    </source>
</evidence>
<comment type="function">
    <text evidence="9">Essential subunit of the Sec protein translocation channel SecYEG. Clamps together the 2 halves of SecY. May contact the channel plug during translocation.</text>
</comment>
<keyword evidence="4 9" id="KW-0812">Transmembrane</keyword>
<comment type="caution">
    <text evidence="10">The sequence shown here is derived from an EMBL/GenBank/DDBJ whole genome shotgun (WGS) entry which is preliminary data.</text>
</comment>
<keyword evidence="2 9" id="KW-0813">Transport</keyword>
<dbReference type="GO" id="GO:0008320">
    <property type="term" value="F:protein transmembrane transporter activity"/>
    <property type="evidence" value="ECO:0007669"/>
    <property type="project" value="UniProtKB-UniRule"/>
</dbReference>
<sequence>MPAFSKNPVGFLKEVKVELTKVTWPTRQEVMRLTVIVVAVSVAVGIYIGGLDLVFTKLTDLLIKK</sequence>
<dbReference type="GO" id="GO:0006605">
    <property type="term" value="P:protein targeting"/>
    <property type="evidence" value="ECO:0007669"/>
    <property type="project" value="UniProtKB-UniRule"/>
</dbReference>
<dbReference type="Pfam" id="PF00584">
    <property type="entry name" value="SecE"/>
    <property type="match status" value="1"/>
</dbReference>
<keyword evidence="5 9" id="KW-0653">Protein transport</keyword>
<dbReference type="STRING" id="1798382.A3D77_06600"/>
<dbReference type="Gene3D" id="1.20.5.1030">
    <property type="entry name" value="Preprotein translocase secy subunit"/>
    <property type="match status" value="1"/>
</dbReference>
<reference evidence="10 11" key="1">
    <citation type="journal article" date="2016" name="Nat. Commun.">
        <title>Thousands of microbial genomes shed light on interconnected biogeochemical processes in an aquifer system.</title>
        <authorList>
            <person name="Anantharaman K."/>
            <person name="Brown C.T."/>
            <person name="Hug L.A."/>
            <person name="Sharon I."/>
            <person name="Castelle C.J."/>
            <person name="Probst A.J."/>
            <person name="Thomas B.C."/>
            <person name="Singh A."/>
            <person name="Wilkins M.J."/>
            <person name="Karaoz U."/>
            <person name="Brodie E.L."/>
            <person name="Williams K.H."/>
            <person name="Hubbard S.S."/>
            <person name="Banfield J.F."/>
        </authorList>
    </citation>
    <scope>NUCLEOTIDE SEQUENCE [LARGE SCALE GENOMIC DNA]</scope>
</reference>
<name>A0A1F5ZSV6_9BACT</name>
<evidence type="ECO:0000256" key="6">
    <source>
        <dbReference type="ARBA" id="ARBA00022989"/>
    </source>
</evidence>
<dbReference type="InterPro" id="IPR001901">
    <property type="entry name" value="Translocase_SecE/Sec61-g"/>
</dbReference>
<evidence type="ECO:0000256" key="9">
    <source>
        <dbReference type="HAMAP-Rule" id="MF_00422"/>
    </source>
</evidence>
<dbReference type="HAMAP" id="MF_00422">
    <property type="entry name" value="SecE"/>
    <property type="match status" value="1"/>
</dbReference>
<comment type="subcellular location">
    <subcellularLocation>
        <location evidence="9">Cell membrane</location>
        <topology evidence="9">Single-pass membrane protein</topology>
    </subcellularLocation>
    <subcellularLocation>
        <location evidence="1">Membrane</location>
    </subcellularLocation>
</comment>
<proteinExistence type="inferred from homology"/>
<dbReference type="AlphaFoldDB" id="A0A1F5ZSV6"/>
<feature type="transmembrane region" description="Helical" evidence="9">
    <location>
        <begin position="33"/>
        <end position="55"/>
    </location>
</feature>
<evidence type="ECO:0000313" key="11">
    <source>
        <dbReference type="Proteomes" id="UP000176923"/>
    </source>
</evidence>
<dbReference type="InterPro" id="IPR005807">
    <property type="entry name" value="SecE_bac"/>
</dbReference>
<organism evidence="10 11">
    <name type="scientific">Candidatus Gottesmanbacteria bacterium RIFCSPHIGHO2_02_FULL_39_11</name>
    <dbReference type="NCBI Taxonomy" id="1798382"/>
    <lineage>
        <taxon>Bacteria</taxon>
        <taxon>Candidatus Gottesmaniibacteriota</taxon>
    </lineage>
</organism>
<dbReference type="InterPro" id="IPR038379">
    <property type="entry name" value="SecE_sf"/>
</dbReference>
<evidence type="ECO:0000313" key="10">
    <source>
        <dbReference type="EMBL" id="OGG15528.1"/>
    </source>
</evidence>
<evidence type="ECO:0000256" key="8">
    <source>
        <dbReference type="ARBA" id="ARBA00023136"/>
    </source>
</evidence>
<evidence type="ECO:0000256" key="1">
    <source>
        <dbReference type="ARBA" id="ARBA00004370"/>
    </source>
</evidence>
<dbReference type="GO" id="GO:0009306">
    <property type="term" value="P:protein secretion"/>
    <property type="evidence" value="ECO:0007669"/>
    <property type="project" value="UniProtKB-UniRule"/>
</dbReference>
<keyword evidence="8 9" id="KW-0472">Membrane</keyword>